<dbReference type="InterPro" id="IPR050955">
    <property type="entry name" value="Plant_Biomass_Hydrol_Est"/>
</dbReference>
<dbReference type="SUPFAM" id="SSF53474">
    <property type="entry name" value="alpha/beta-Hydrolases"/>
    <property type="match status" value="1"/>
</dbReference>
<dbReference type="AlphaFoldDB" id="A0A5B8M1T9"/>
<dbReference type="OrthoDB" id="9767239at2"/>
<name>A0A5B8M1T9_9MICO</name>
<dbReference type="Gene3D" id="3.40.50.1820">
    <property type="entry name" value="alpha/beta hydrolase"/>
    <property type="match status" value="1"/>
</dbReference>
<dbReference type="KEGG" id="huw:FPZ11_07480"/>
<sequence>MAHGSNEHGLVEQHVDLRVGDKDRRMLVVRPERPQPGAPVVLALHGSNQTGGGLRRFTGGQFDRFASRDGAVVLYLDGHKKHWNDARVSIDFAARLEDYDDVEFALTAIDWAAANTGADAAWARAVGFSNGGAMVIRLSHQAPERFAGLAAIAATVPAPENFLLADTEPVPVRMLYLHGTADPLVPYEGGVASLWGMRPRGLGLSAVQSAEHSAAQNGIVDAPQSRDLPEGSDDKTSATVTDWSQPDRLPVRLITVHEGGHTVPGRTRAPVLMGRTAHGFEAADHIAEFLGLTDDRRAQNEP</sequence>
<dbReference type="EMBL" id="CP042305">
    <property type="protein sequence ID" value="QDZ14617.1"/>
    <property type="molecule type" value="Genomic_DNA"/>
</dbReference>
<reference evidence="4 5" key="1">
    <citation type="submission" date="2019-07" db="EMBL/GenBank/DDBJ databases">
        <title>Full genome sequence of Humibacter sp. WJ7-1.</title>
        <authorList>
            <person name="Im W.-T."/>
        </authorList>
    </citation>
    <scope>NUCLEOTIDE SEQUENCE [LARGE SCALE GENOMIC DNA]</scope>
    <source>
        <strain evidence="4 5">WJ7-1</strain>
    </source>
</reference>
<feature type="compositionally biased region" description="Basic and acidic residues" evidence="2">
    <location>
        <begin position="227"/>
        <end position="236"/>
    </location>
</feature>
<proteinExistence type="predicted"/>
<dbReference type="InterPro" id="IPR029058">
    <property type="entry name" value="AB_hydrolase_fold"/>
</dbReference>
<dbReference type="InterPro" id="IPR003140">
    <property type="entry name" value="PLipase/COase/thioEstase"/>
</dbReference>
<dbReference type="PANTHER" id="PTHR43037">
    <property type="entry name" value="UNNAMED PRODUCT-RELATED"/>
    <property type="match status" value="1"/>
</dbReference>
<dbReference type="Proteomes" id="UP000320216">
    <property type="component" value="Chromosome"/>
</dbReference>
<evidence type="ECO:0000313" key="5">
    <source>
        <dbReference type="Proteomes" id="UP000320216"/>
    </source>
</evidence>
<accession>A0A5B8M1T9</accession>
<keyword evidence="5" id="KW-1185">Reference proteome</keyword>
<evidence type="ECO:0000256" key="2">
    <source>
        <dbReference type="SAM" id="MobiDB-lite"/>
    </source>
</evidence>
<dbReference type="PANTHER" id="PTHR43037:SF1">
    <property type="entry name" value="BLL1128 PROTEIN"/>
    <property type="match status" value="1"/>
</dbReference>
<gene>
    <name evidence="4" type="ORF">FPZ11_07480</name>
</gene>
<evidence type="ECO:0000313" key="4">
    <source>
        <dbReference type="EMBL" id="QDZ14617.1"/>
    </source>
</evidence>
<feature type="domain" description="Phospholipase/carboxylesterase/thioesterase" evidence="3">
    <location>
        <begin position="126"/>
        <end position="191"/>
    </location>
</feature>
<organism evidence="4 5">
    <name type="scientific">Humibacter ginsenosidimutans</name>
    <dbReference type="NCBI Taxonomy" id="2599293"/>
    <lineage>
        <taxon>Bacteria</taxon>
        <taxon>Bacillati</taxon>
        <taxon>Actinomycetota</taxon>
        <taxon>Actinomycetes</taxon>
        <taxon>Micrococcales</taxon>
        <taxon>Microbacteriaceae</taxon>
        <taxon>Humibacter</taxon>
    </lineage>
</organism>
<dbReference type="GO" id="GO:0016787">
    <property type="term" value="F:hydrolase activity"/>
    <property type="evidence" value="ECO:0007669"/>
    <property type="project" value="InterPro"/>
</dbReference>
<feature type="region of interest" description="Disordered" evidence="2">
    <location>
        <begin position="219"/>
        <end position="242"/>
    </location>
</feature>
<evidence type="ECO:0000256" key="1">
    <source>
        <dbReference type="ARBA" id="ARBA00022729"/>
    </source>
</evidence>
<protein>
    <recommendedName>
        <fullName evidence="3">Phospholipase/carboxylesterase/thioesterase domain-containing protein</fullName>
    </recommendedName>
</protein>
<dbReference type="Pfam" id="PF02230">
    <property type="entry name" value="Abhydrolase_2"/>
    <property type="match status" value="1"/>
</dbReference>
<keyword evidence="1" id="KW-0732">Signal</keyword>
<dbReference type="RefSeq" id="WP_146319695.1">
    <property type="nucleotide sequence ID" value="NZ_CP042305.1"/>
</dbReference>
<evidence type="ECO:0000259" key="3">
    <source>
        <dbReference type="Pfam" id="PF02230"/>
    </source>
</evidence>